<dbReference type="InterPro" id="IPR021840">
    <property type="entry name" value="DUF3433"/>
</dbReference>
<protein>
    <submittedName>
        <fullName evidence="3">Uncharacterized protein</fullName>
    </submittedName>
</protein>
<feature type="region of interest" description="Disordered" evidence="1">
    <location>
        <begin position="1370"/>
        <end position="1559"/>
    </location>
</feature>
<keyword evidence="2" id="KW-0812">Transmembrane</keyword>
<feature type="transmembrane region" description="Helical" evidence="2">
    <location>
        <begin position="107"/>
        <end position="127"/>
    </location>
</feature>
<evidence type="ECO:0000313" key="4">
    <source>
        <dbReference type="Proteomes" id="UP000799757"/>
    </source>
</evidence>
<feature type="region of interest" description="Disordered" evidence="1">
    <location>
        <begin position="1577"/>
        <end position="1630"/>
    </location>
</feature>
<accession>A0A6A6WVJ1</accession>
<feature type="compositionally biased region" description="Acidic residues" evidence="1">
    <location>
        <begin position="1511"/>
        <end position="1526"/>
    </location>
</feature>
<dbReference type="Pfam" id="PF11915">
    <property type="entry name" value="DUF3433"/>
    <property type="match status" value="1"/>
</dbReference>
<evidence type="ECO:0000313" key="3">
    <source>
        <dbReference type="EMBL" id="KAF2787901.1"/>
    </source>
</evidence>
<sequence length="1630" mass="184804">MTQASMDSPGEENGVPLHSVASTSVEGYKNTVRSVPLEISDNTVLRRYKQLSVDVYTQHSYAAVSEGPLPPDFEYGDFSQAYGHRYRGEDTNYNWIPAYSGQKFRSLLCVAPGIVLLLRYAMSVWSLKSKPTIVASIAPSIIGTLLASMTVTIVAAEIRRENYQLQSSSHAATQHRQRLNRHRWLVLYLLAPLLSIPLWTMRHVSTASRLTVFRPQIKLYSFSSWEKAAQHIRSHIPINRAVGPNFPALESSEDAWNSWRISVNGTAYASKGGGRWLEPAPVLEFEGNSVFDWGEALAGEVLFMPLYSTNDQRPSPNTVSMAIRAPMWALSPHINCFLLNQTKPWPLYTEVTMEAEENCEVTALMTTVPLEGKQREDLAKVYESEIEEVERYLETHTSGTRAGKNRERLTRLRQERLLLVGNEPLKVSQPSWNAWNTVGDKECTRGLFFVGDNKPFRYANETEIPRWELSGASCFTTFSILVRMMTLNLPRHTLIKGLNPLPVNKREPDLGGLSRSALHLTSGWPESLGRWTNLFNDFSVPDAWIWSLWLKPETDEAKPLSTAINGWVRYVNVLDTSIWPKQLLQYGRYDSRSVMTAEYDIAALALGSKTLAAWIAEQMSESATLALSELSKKISESRSWTDRFLGVHPSVREIRAELITTHFERGNTMTLWAKLLCVLLVLACTGMAGGSNLYSNDAPSGLPWSINSIAARAALLSRSRLNTFFSSAGRVPTDVRAIPGLKLGYWARDEGHSHYTWHLDSMCNEIVVNQKGQDEREFSRARLWQRHSMRSLPLSVHPVILGIRLILFFALVIVALTLGGRREPVTIPNTYIAAMLSEDLLIYPGLWNDLDEFYSTRQPWANLANPDVAWKNLTLDYIGCKWRLWMAFRNKDFIIVLLSISTSLSLLLPAFIAGTLRLETKCERIETVDGKHNFSWNFQLTTLNSITKPPGNMDWVIKNEAMIPIELDQRTDTAPMTPGAFWQARTTSLRSNLTCFPPTYTIHSFYNGNNGNDQLRHPEKIVIDLSNMERFIPGLRFDDGTRNRTLSLCKGNQQHLQGSALQKNRFICWDWTLLSITYDKVFPNSENIWAISVIEGDVDVWDPHYGFMLKREFLTKILLCEPSTFLSNGTVELVELDNVSTGETTLEQRRFKIQDVEKVEVDDLRQFDLMLNNTIAKNGIEIPGALVPHDVIATSTFVGDLMGYLSYQILLTHEPTQRDGQHLDVELYASMLYSKVFAFFVAHNDWCRLNVTTAIQVDKMQWSELWRVRKIMLILTLILISFFGFVGAYLSRKRREYLFPIAPEPLENSLFFLYQSGIIKRMETIRHPERMTINELHREVTAFGGRYTFGIYEDTDEHYVGFGVDRVDEPGFQGTKMPSTQKRKKKKDSTPTRYRDEEDLTSESSTSSDDSESTRLRPSRRAKYRKNHRKQHDTANEDLEELDHGNMLEDNAENTQIGPNFKHKRCTSVETTDDDANNSKINPNNNGKQRVNVENIDNESPEAPNTIGPPQDEDTTGNFDDNEPSEEQNKDKPKAFSSSIALKTTKKPLPSNTSRPNLLSRGLNQLKDLRIYQFPSVKHLPDPTPALDKTRDIGTTQPENSAAVDGRGDESPAKGGNGVVSGNDHMYEPT</sequence>
<gene>
    <name evidence="3" type="ORF">K505DRAFT_395886</name>
</gene>
<dbReference type="Proteomes" id="UP000799757">
    <property type="component" value="Unassembled WGS sequence"/>
</dbReference>
<reference evidence="3" key="1">
    <citation type="journal article" date="2020" name="Stud. Mycol.">
        <title>101 Dothideomycetes genomes: a test case for predicting lifestyles and emergence of pathogens.</title>
        <authorList>
            <person name="Haridas S."/>
            <person name="Albert R."/>
            <person name="Binder M."/>
            <person name="Bloem J."/>
            <person name="Labutti K."/>
            <person name="Salamov A."/>
            <person name="Andreopoulos B."/>
            <person name="Baker S."/>
            <person name="Barry K."/>
            <person name="Bills G."/>
            <person name="Bluhm B."/>
            <person name="Cannon C."/>
            <person name="Castanera R."/>
            <person name="Culley D."/>
            <person name="Daum C."/>
            <person name="Ezra D."/>
            <person name="Gonzalez J."/>
            <person name="Henrissat B."/>
            <person name="Kuo A."/>
            <person name="Liang C."/>
            <person name="Lipzen A."/>
            <person name="Lutzoni F."/>
            <person name="Magnuson J."/>
            <person name="Mondo S."/>
            <person name="Nolan M."/>
            <person name="Ohm R."/>
            <person name="Pangilinan J."/>
            <person name="Park H.-J."/>
            <person name="Ramirez L."/>
            <person name="Alfaro M."/>
            <person name="Sun H."/>
            <person name="Tritt A."/>
            <person name="Yoshinaga Y."/>
            <person name="Zwiers L.-H."/>
            <person name="Turgeon B."/>
            <person name="Goodwin S."/>
            <person name="Spatafora J."/>
            <person name="Crous P."/>
            <person name="Grigoriev I."/>
        </authorList>
    </citation>
    <scope>NUCLEOTIDE SEQUENCE</scope>
    <source>
        <strain evidence="3">CBS 109.77</strain>
    </source>
</reference>
<feature type="transmembrane region" description="Helical" evidence="2">
    <location>
        <begin position="1271"/>
        <end position="1290"/>
    </location>
</feature>
<organism evidence="3 4">
    <name type="scientific">Melanomma pulvis-pyrius CBS 109.77</name>
    <dbReference type="NCBI Taxonomy" id="1314802"/>
    <lineage>
        <taxon>Eukaryota</taxon>
        <taxon>Fungi</taxon>
        <taxon>Dikarya</taxon>
        <taxon>Ascomycota</taxon>
        <taxon>Pezizomycotina</taxon>
        <taxon>Dothideomycetes</taxon>
        <taxon>Pleosporomycetidae</taxon>
        <taxon>Pleosporales</taxon>
        <taxon>Melanommataceae</taxon>
        <taxon>Melanomma</taxon>
    </lineage>
</organism>
<keyword evidence="2" id="KW-1133">Transmembrane helix</keyword>
<dbReference type="EMBL" id="MU002268">
    <property type="protein sequence ID" value="KAF2787901.1"/>
    <property type="molecule type" value="Genomic_DNA"/>
</dbReference>
<feature type="transmembrane region" description="Helical" evidence="2">
    <location>
        <begin position="893"/>
        <end position="916"/>
    </location>
</feature>
<feature type="compositionally biased region" description="Basic residues" evidence="1">
    <location>
        <begin position="1417"/>
        <end position="1431"/>
    </location>
</feature>
<name>A0A6A6WVJ1_9PLEO</name>
<dbReference type="OrthoDB" id="4694464at2759"/>
<proteinExistence type="predicted"/>
<feature type="transmembrane region" description="Helical" evidence="2">
    <location>
        <begin position="184"/>
        <end position="201"/>
    </location>
</feature>
<evidence type="ECO:0000256" key="2">
    <source>
        <dbReference type="SAM" id="Phobius"/>
    </source>
</evidence>
<feature type="transmembrane region" description="Helical" evidence="2">
    <location>
        <begin position="792"/>
        <end position="818"/>
    </location>
</feature>
<dbReference type="PANTHER" id="PTHR37544">
    <property type="entry name" value="SPRAY-RELATED"/>
    <property type="match status" value="1"/>
</dbReference>
<feature type="transmembrane region" description="Helical" evidence="2">
    <location>
        <begin position="133"/>
        <end position="156"/>
    </location>
</feature>
<keyword evidence="4" id="KW-1185">Reference proteome</keyword>
<keyword evidence="2" id="KW-0472">Membrane</keyword>
<dbReference type="PANTHER" id="PTHR37544:SF3">
    <property type="entry name" value="SPRAY"/>
    <property type="match status" value="1"/>
</dbReference>
<feature type="region of interest" description="Disordered" evidence="1">
    <location>
        <begin position="1"/>
        <end position="20"/>
    </location>
</feature>
<evidence type="ECO:0000256" key="1">
    <source>
        <dbReference type="SAM" id="MobiDB-lite"/>
    </source>
</evidence>